<evidence type="ECO:0000256" key="3">
    <source>
        <dbReference type="ARBA" id="ARBA00022946"/>
    </source>
</evidence>
<dbReference type="GO" id="GO:0009536">
    <property type="term" value="C:plastid"/>
    <property type="evidence" value="ECO:0007669"/>
    <property type="project" value="UniProtKB-SubCell"/>
</dbReference>
<evidence type="ECO:0000259" key="5">
    <source>
        <dbReference type="Pfam" id="PF04755"/>
    </source>
</evidence>
<evidence type="ECO:0000313" key="7">
    <source>
        <dbReference type="Proteomes" id="UP000653305"/>
    </source>
</evidence>
<feature type="compositionally biased region" description="Low complexity" evidence="4">
    <location>
        <begin position="179"/>
        <end position="191"/>
    </location>
</feature>
<dbReference type="Pfam" id="PF04755">
    <property type="entry name" value="PAP_fibrillin"/>
    <property type="match status" value="1"/>
</dbReference>
<protein>
    <submittedName>
        <fullName evidence="6">Probable plastid-lipid-associated protein 9 chloroplastic</fullName>
    </submittedName>
</protein>
<feature type="region of interest" description="Disordered" evidence="4">
    <location>
        <begin position="162"/>
        <end position="197"/>
    </location>
</feature>
<dbReference type="InterPro" id="IPR006843">
    <property type="entry name" value="PAP/fibrillin_dom"/>
</dbReference>
<proteinExistence type="predicted"/>
<keyword evidence="3" id="KW-0809">Transit peptide</keyword>
<gene>
    <name evidence="6" type="ORF">PHJA_001336900</name>
</gene>
<reference evidence="6" key="1">
    <citation type="submission" date="2020-07" db="EMBL/GenBank/DDBJ databases">
        <title>Ethylene signaling mediates host invasion by parasitic plants.</title>
        <authorList>
            <person name="Yoshida S."/>
        </authorList>
    </citation>
    <scope>NUCLEOTIDE SEQUENCE</scope>
    <source>
        <strain evidence="6">Okayama</strain>
    </source>
</reference>
<evidence type="ECO:0000256" key="1">
    <source>
        <dbReference type="ARBA" id="ARBA00004474"/>
    </source>
</evidence>
<dbReference type="Proteomes" id="UP000653305">
    <property type="component" value="Unassembled WGS sequence"/>
</dbReference>
<evidence type="ECO:0000313" key="6">
    <source>
        <dbReference type="EMBL" id="GFP91928.1"/>
    </source>
</evidence>
<keyword evidence="2" id="KW-0934">Plastid</keyword>
<comment type="caution">
    <text evidence="6">The sequence shown here is derived from an EMBL/GenBank/DDBJ whole genome shotgun (WGS) entry which is preliminary data.</text>
</comment>
<comment type="subcellular location">
    <subcellularLocation>
        <location evidence="1">Plastid</location>
    </subcellularLocation>
</comment>
<keyword evidence="7" id="KW-1185">Reference proteome</keyword>
<evidence type="ECO:0000256" key="2">
    <source>
        <dbReference type="ARBA" id="ARBA00022640"/>
    </source>
</evidence>
<dbReference type="OrthoDB" id="2015720at2759"/>
<dbReference type="EMBL" id="BMAC01000259">
    <property type="protein sequence ID" value="GFP91928.1"/>
    <property type="molecule type" value="Genomic_DNA"/>
</dbReference>
<accession>A0A830C462</accession>
<feature type="domain" description="Plastid lipid-associated protein/fibrillin conserved" evidence="5">
    <location>
        <begin position="224"/>
        <end position="400"/>
    </location>
</feature>
<sequence>MKGYFAADPMRCADCESGGGLQSKQAAVRPIPICAVCSEMRGHCDGCVLTNLFPMADVWKYIVISKVYTDENLLALLRPGLTLETLRFHVRDNLESALRELQRPISRPSRQQLIAQMYDRGEPDHVFDQIRGVNLVAQALIDLDAHPVEIEHEAPDEAQALDEAQGQAPDKAQGQAPDEAQASEEAQAQASEEARNPLQESKNALIHMIGEVGGFTNLVAGNITDQQKLHVNELIVKVERLNPSDRPAEYMSELLRNTWTTKWFGGRCAANFLLESFPHSICKLLRLDVVIYGTHESVSAIMGFPNRINGKLALSTNFSAVGASIAKEEFVDCEFKFVSSIDQLTQDVAYVKQIPEPFRDAIVLGVKVPMVETFARSFVITFLDNDMMIRRDSSGVAEVLKMQNVYKRRGCKGARSTVGPEAPTNN</sequence>
<dbReference type="AlphaFoldDB" id="A0A830C462"/>
<organism evidence="6 7">
    <name type="scientific">Phtheirospermum japonicum</name>
    <dbReference type="NCBI Taxonomy" id="374723"/>
    <lineage>
        <taxon>Eukaryota</taxon>
        <taxon>Viridiplantae</taxon>
        <taxon>Streptophyta</taxon>
        <taxon>Embryophyta</taxon>
        <taxon>Tracheophyta</taxon>
        <taxon>Spermatophyta</taxon>
        <taxon>Magnoliopsida</taxon>
        <taxon>eudicotyledons</taxon>
        <taxon>Gunneridae</taxon>
        <taxon>Pentapetalae</taxon>
        <taxon>asterids</taxon>
        <taxon>lamiids</taxon>
        <taxon>Lamiales</taxon>
        <taxon>Orobanchaceae</taxon>
        <taxon>Orobanchaceae incertae sedis</taxon>
        <taxon>Phtheirospermum</taxon>
    </lineage>
</organism>
<name>A0A830C462_9LAMI</name>
<evidence type="ECO:0000256" key="4">
    <source>
        <dbReference type="SAM" id="MobiDB-lite"/>
    </source>
</evidence>